<dbReference type="InterPro" id="IPR036249">
    <property type="entry name" value="Thioredoxin-like_sf"/>
</dbReference>
<dbReference type="AlphaFoldDB" id="A0AA39L5V5"/>
<accession>A0AA39L5V5</accession>
<dbReference type="Gene3D" id="3.40.30.10">
    <property type="entry name" value="Glutaredoxin"/>
    <property type="match status" value="1"/>
</dbReference>
<name>A0AA39L5V5_SARSR</name>
<comment type="caution">
    <text evidence="2">The sequence shown here is derived from an EMBL/GenBank/DDBJ whole genome shotgun (WGS) entry which is preliminary data.</text>
</comment>
<evidence type="ECO:0000313" key="3">
    <source>
        <dbReference type="Proteomes" id="UP001175261"/>
    </source>
</evidence>
<proteinExistence type="predicted"/>
<evidence type="ECO:0000313" key="2">
    <source>
        <dbReference type="EMBL" id="KAK0385308.1"/>
    </source>
</evidence>
<dbReference type="PANTHER" id="PTHR31902">
    <property type="entry name" value="ACTIN PATCHES DISTAL PROTEIN 1"/>
    <property type="match status" value="1"/>
</dbReference>
<dbReference type="EMBL" id="JAPDFR010000007">
    <property type="protein sequence ID" value="KAK0385308.1"/>
    <property type="molecule type" value="Genomic_DNA"/>
</dbReference>
<dbReference type="Proteomes" id="UP001175261">
    <property type="component" value="Unassembled WGS sequence"/>
</dbReference>
<sequence length="402" mass="43791">MKEREAATTKTSLPPPDNNPLPQPSAQAQPSGPPPSQHRGDQCQQEPFAITSIRGKARYHTRLKSAMFSLFRGDSTAAAAAAADAAPQHPSKLLFPVTDPKVDGEECLHDCSSCTVHYPKGFKIDEDDDIYGNTTQWATHLVVATSKTDWKRDVVEEEGSVMEAIGKQDGPKNGKMILSASNMPTPDCTADYNQPTTAILLPALTIISNLQPSNAHLLLSSIVESAPTTTSPLTPASIPPIIPDPAGLAPPLHTRPCPHSCVILLCSQRTRDARCGQSAPLLRKEMERWLRPLGLYRDLDDERPGGVGIYFVSHVGGHKYSANVLIYRRRNPFGQDEPEAQQNGVKKEDAAAEGAAQCIWLGRVSPEDCENLIKYTVLKGKVVKPERQLRGGFDRARGVISW</sequence>
<gene>
    <name evidence="2" type="ORF">NLU13_7784</name>
</gene>
<evidence type="ECO:0000256" key="1">
    <source>
        <dbReference type="SAM" id="MobiDB-lite"/>
    </source>
</evidence>
<organism evidence="2 3">
    <name type="scientific">Sarocladium strictum</name>
    <name type="common">Black bundle disease fungus</name>
    <name type="synonym">Acremonium strictum</name>
    <dbReference type="NCBI Taxonomy" id="5046"/>
    <lineage>
        <taxon>Eukaryota</taxon>
        <taxon>Fungi</taxon>
        <taxon>Dikarya</taxon>
        <taxon>Ascomycota</taxon>
        <taxon>Pezizomycotina</taxon>
        <taxon>Sordariomycetes</taxon>
        <taxon>Hypocreomycetidae</taxon>
        <taxon>Hypocreales</taxon>
        <taxon>Sarocladiaceae</taxon>
        <taxon>Sarocladium</taxon>
    </lineage>
</organism>
<protein>
    <submittedName>
        <fullName evidence="2">Uncharacterized protein</fullName>
    </submittedName>
</protein>
<dbReference type="Pfam" id="PF06999">
    <property type="entry name" value="Suc_Fer-like"/>
    <property type="match status" value="1"/>
</dbReference>
<dbReference type="SUPFAM" id="SSF52833">
    <property type="entry name" value="Thioredoxin-like"/>
    <property type="match status" value="1"/>
</dbReference>
<feature type="region of interest" description="Disordered" evidence="1">
    <location>
        <begin position="1"/>
        <end position="43"/>
    </location>
</feature>
<feature type="compositionally biased region" description="Pro residues" evidence="1">
    <location>
        <begin position="13"/>
        <end position="23"/>
    </location>
</feature>
<keyword evidence="3" id="KW-1185">Reference proteome</keyword>
<reference evidence="2" key="1">
    <citation type="submission" date="2022-10" db="EMBL/GenBank/DDBJ databases">
        <title>Determination and structural analysis of whole genome sequence of Sarocladium strictum F4-1.</title>
        <authorList>
            <person name="Hu L."/>
            <person name="Jiang Y."/>
        </authorList>
    </citation>
    <scope>NUCLEOTIDE SEQUENCE</scope>
    <source>
        <strain evidence="2">F4-1</strain>
    </source>
</reference>
<dbReference type="PANTHER" id="PTHR31902:SF14">
    <property type="entry name" value="ACTIN PATCHES DISTAL PROTEIN 1"/>
    <property type="match status" value="1"/>
</dbReference>
<dbReference type="CDD" id="cd03062">
    <property type="entry name" value="TRX_Fd_Sucrase"/>
    <property type="match status" value="1"/>
</dbReference>
<dbReference type="InterPro" id="IPR009737">
    <property type="entry name" value="Aim32/Apd1-like"/>
</dbReference>